<keyword evidence="2" id="KW-0249">Electron transport</keyword>
<dbReference type="InterPro" id="IPR014729">
    <property type="entry name" value="Rossmann-like_a/b/a_fold"/>
</dbReference>
<dbReference type="PANTHER" id="PTHR43153">
    <property type="entry name" value="ELECTRON TRANSFER FLAVOPROTEIN ALPHA"/>
    <property type="match status" value="1"/>
</dbReference>
<evidence type="ECO:0000256" key="2">
    <source>
        <dbReference type="ARBA" id="ARBA00022982"/>
    </source>
</evidence>
<dbReference type="SUPFAM" id="SSF52467">
    <property type="entry name" value="DHS-like NAD/FAD-binding domain"/>
    <property type="match status" value="1"/>
</dbReference>
<dbReference type="OrthoDB" id="8584059at2"/>
<dbReference type="Proteomes" id="UP000000374">
    <property type="component" value="Chromosome"/>
</dbReference>
<organism evidence="6 7">
    <name type="scientific">Verminephrobacter eiseniae (strain EF01-2)</name>
    <dbReference type="NCBI Taxonomy" id="391735"/>
    <lineage>
        <taxon>Bacteria</taxon>
        <taxon>Pseudomonadati</taxon>
        <taxon>Pseudomonadota</taxon>
        <taxon>Betaproteobacteria</taxon>
        <taxon>Burkholderiales</taxon>
        <taxon>Comamonadaceae</taxon>
        <taxon>Verminephrobacter</taxon>
    </lineage>
</organism>
<proteinExistence type="inferred from homology"/>
<gene>
    <name evidence="6" type="ordered locus">Veis_4055</name>
</gene>
<dbReference type="Pfam" id="PF00766">
    <property type="entry name" value="ETF_alpha"/>
    <property type="match status" value="1"/>
</dbReference>
<evidence type="ECO:0000259" key="5">
    <source>
        <dbReference type="Pfam" id="PF01012"/>
    </source>
</evidence>
<dbReference type="SUPFAM" id="SSF52402">
    <property type="entry name" value="Adenine nucleotide alpha hydrolases-like"/>
    <property type="match status" value="1"/>
</dbReference>
<dbReference type="KEGG" id="vei:Veis_4055"/>
<dbReference type="HOGENOM" id="CLU_034178_4_0_4"/>
<evidence type="ECO:0000313" key="7">
    <source>
        <dbReference type="Proteomes" id="UP000000374"/>
    </source>
</evidence>
<accession>A1WQ53</accession>
<dbReference type="InterPro" id="IPR029035">
    <property type="entry name" value="DHS-like_NAD/FAD-binding_dom"/>
</dbReference>
<dbReference type="PANTHER" id="PTHR43153:SF1">
    <property type="entry name" value="ELECTRON TRANSFER FLAVOPROTEIN SUBUNIT ALPHA, MITOCHONDRIAL"/>
    <property type="match status" value="1"/>
</dbReference>
<feature type="domain" description="Electron transfer flavoprotein alpha subunit C-terminal" evidence="4">
    <location>
        <begin position="276"/>
        <end position="354"/>
    </location>
</feature>
<name>A1WQ53_VEREI</name>
<dbReference type="Gene3D" id="3.40.50.1220">
    <property type="entry name" value="TPP-binding domain"/>
    <property type="match status" value="1"/>
</dbReference>
<dbReference type="GO" id="GO:0033539">
    <property type="term" value="P:fatty acid beta-oxidation using acyl-CoA dehydrogenase"/>
    <property type="evidence" value="ECO:0007669"/>
    <property type="project" value="TreeGrafter"/>
</dbReference>
<dbReference type="EMBL" id="CP000542">
    <property type="protein sequence ID" value="ABM59760.1"/>
    <property type="molecule type" value="Genomic_DNA"/>
</dbReference>
<dbReference type="GO" id="GO:0050660">
    <property type="term" value="F:flavin adenine dinucleotide binding"/>
    <property type="evidence" value="ECO:0007669"/>
    <property type="project" value="InterPro"/>
</dbReference>
<evidence type="ECO:0000313" key="6">
    <source>
        <dbReference type="EMBL" id="ABM59760.1"/>
    </source>
</evidence>
<sequence>MTTARPPESAHAAAEGGGTPVSTTPVPRIDPRRPAITTAQGLRRIVPGHRAAAPPTARQAGPGAPLASPGAHPGAKPLRSAGPFNRSTLVVTHAERGTLTDAARQALAAAAILASAETQVVLAVLGPCRDGSDAVAALGADRLLALDSFDASRYQPGACVQWLQALHAAWAPAHWLFADSGADGELGRRFALHTGLGLACGVVELGAESLRIRASASDDWLCPHAPVMLLAPGLASTRLPFVGQGLRAAAPALPALPEPGIEDLGVQPGDPQSLALEEADLILAAGNGVRHGDLPLLHALAQEIGASVGASRVAVDAGHFARHQQIGATGKAVSASAYLALGISGAVQHLQGIKDCRHVIAVNLDASAPITGRAHLSVIEDSAALMQALIELVRKERDKAGA</sequence>
<dbReference type="eggNOG" id="COG2025">
    <property type="taxonomic scope" value="Bacteria"/>
</dbReference>
<dbReference type="STRING" id="391735.Veis_4055"/>
<evidence type="ECO:0000256" key="3">
    <source>
        <dbReference type="SAM" id="MobiDB-lite"/>
    </source>
</evidence>
<dbReference type="AlphaFoldDB" id="A1WQ53"/>
<evidence type="ECO:0000256" key="1">
    <source>
        <dbReference type="ARBA" id="ARBA00005817"/>
    </source>
</evidence>
<keyword evidence="2" id="KW-0813">Transport</keyword>
<feature type="compositionally biased region" description="Low complexity" evidence="3">
    <location>
        <begin position="60"/>
        <end position="75"/>
    </location>
</feature>
<dbReference type="GO" id="GO:0009055">
    <property type="term" value="F:electron transfer activity"/>
    <property type="evidence" value="ECO:0007669"/>
    <property type="project" value="InterPro"/>
</dbReference>
<dbReference type="Gene3D" id="3.40.50.620">
    <property type="entry name" value="HUPs"/>
    <property type="match status" value="1"/>
</dbReference>
<dbReference type="InterPro" id="IPR014731">
    <property type="entry name" value="ETF_asu_C"/>
</dbReference>
<dbReference type="Pfam" id="PF01012">
    <property type="entry name" value="ETF"/>
    <property type="match status" value="1"/>
</dbReference>
<dbReference type="InterPro" id="IPR014730">
    <property type="entry name" value="ETF_a/b_N"/>
</dbReference>
<evidence type="ECO:0000259" key="4">
    <source>
        <dbReference type="Pfam" id="PF00766"/>
    </source>
</evidence>
<keyword evidence="7" id="KW-1185">Reference proteome</keyword>
<comment type="similarity">
    <text evidence="1">Belongs to the ETF alpha-subunit/FixB family.</text>
</comment>
<feature type="region of interest" description="Disordered" evidence="3">
    <location>
        <begin position="1"/>
        <end position="32"/>
    </location>
</feature>
<dbReference type="InterPro" id="IPR001308">
    <property type="entry name" value="ETF_a/FixB"/>
</dbReference>
<feature type="region of interest" description="Disordered" evidence="3">
    <location>
        <begin position="50"/>
        <end position="82"/>
    </location>
</feature>
<protein>
    <submittedName>
        <fullName evidence="6">Electron transfer flavoprotein, alpha subunit</fullName>
    </submittedName>
</protein>
<feature type="domain" description="Electron transfer flavoprotein alpha/beta-subunit N-terminal" evidence="5">
    <location>
        <begin position="90"/>
        <end position="210"/>
    </location>
</feature>
<reference evidence="7" key="1">
    <citation type="submission" date="2006-12" db="EMBL/GenBank/DDBJ databases">
        <title>Complete sequence of chromosome 1 of Verminephrobacter eiseniae EF01-2.</title>
        <authorList>
            <person name="Copeland A."/>
            <person name="Lucas S."/>
            <person name="Lapidus A."/>
            <person name="Barry K."/>
            <person name="Detter J.C."/>
            <person name="Glavina del Rio T."/>
            <person name="Dalin E."/>
            <person name="Tice H."/>
            <person name="Pitluck S."/>
            <person name="Chertkov O."/>
            <person name="Brettin T."/>
            <person name="Bruce D."/>
            <person name="Han C."/>
            <person name="Tapia R."/>
            <person name="Gilna P."/>
            <person name="Schmutz J."/>
            <person name="Larimer F."/>
            <person name="Land M."/>
            <person name="Hauser L."/>
            <person name="Kyrpides N."/>
            <person name="Kim E."/>
            <person name="Stahl D."/>
            <person name="Richardson P."/>
        </authorList>
    </citation>
    <scope>NUCLEOTIDE SEQUENCE [LARGE SCALE GENOMIC DNA]</scope>
    <source>
        <strain evidence="7">EF01-2</strain>
    </source>
</reference>